<name>A0A1G7Q671_9BACT</name>
<dbReference type="InterPro" id="IPR017900">
    <property type="entry name" value="4Fe4S_Fe_S_CS"/>
</dbReference>
<evidence type="ECO:0000256" key="6">
    <source>
        <dbReference type="ARBA" id="ARBA00023004"/>
    </source>
</evidence>
<dbReference type="RefSeq" id="WP_083346509.1">
    <property type="nucleotide sequence ID" value="NZ_LT629690.1"/>
</dbReference>
<dbReference type="Gene3D" id="3.40.50.10420">
    <property type="entry name" value="NagB/RpiA/CoA transferase-like"/>
    <property type="match status" value="1"/>
</dbReference>
<dbReference type="SUPFAM" id="SSF54862">
    <property type="entry name" value="4Fe-4S ferredoxins"/>
    <property type="match status" value="1"/>
</dbReference>
<evidence type="ECO:0000256" key="2">
    <source>
        <dbReference type="ARBA" id="ARBA00022485"/>
    </source>
</evidence>
<dbReference type="GO" id="GO:0051539">
    <property type="term" value="F:4 iron, 4 sulfur cluster binding"/>
    <property type="evidence" value="ECO:0007669"/>
    <property type="project" value="UniProtKB-KW"/>
</dbReference>
<organism evidence="9 10">
    <name type="scientific">Terriglobus roseus</name>
    <dbReference type="NCBI Taxonomy" id="392734"/>
    <lineage>
        <taxon>Bacteria</taxon>
        <taxon>Pseudomonadati</taxon>
        <taxon>Acidobacteriota</taxon>
        <taxon>Terriglobia</taxon>
        <taxon>Terriglobales</taxon>
        <taxon>Acidobacteriaceae</taxon>
        <taxon>Terriglobus</taxon>
    </lineage>
</organism>
<dbReference type="InterPro" id="IPR037171">
    <property type="entry name" value="NagB/RpiA_transferase-like"/>
</dbReference>
<dbReference type="Pfam" id="PF13183">
    <property type="entry name" value="Fer4_8"/>
    <property type="match status" value="1"/>
</dbReference>
<keyword evidence="1" id="KW-0813">Transport</keyword>
<keyword evidence="2" id="KW-0004">4Fe-4S</keyword>
<dbReference type="Gene3D" id="1.10.1060.10">
    <property type="entry name" value="Alpha-helical ferredoxin"/>
    <property type="match status" value="1"/>
</dbReference>
<evidence type="ECO:0000259" key="8">
    <source>
        <dbReference type="PROSITE" id="PS51379"/>
    </source>
</evidence>
<evidence type="ECO:0000313" key="9">
    <source>
        <dbReference type="EMBL" id="SDF93973.1"/>
    </source>
</evidence>
<dbReference type="PANTHER" id="PTHR47153">
    <property type="entry name" value="LACTATE UTILIZATION PROTEIN B"/>
    <property type="match status" value="1"/>
</dbReference>
<dbReference type="Pfam" id="PF02589">
    <property type="entry name" value="LUD_dom"/>
    <property type="match status" value="1"/>
</dbReference>
<dbReference type="GO" id="GO:0006089">
    <property type="term" value="P:lactate metabolic process"/>
    <property type="evidence" value="ECO:0007669"/>
    <property type="project" value="InterPro"/>
</dbReference>
<feature type="domain" description="4Fe-4S ferredoxin-type" evidence="8">
    <location>
        <begin position="312"/>
        <end position="333"/>
    </location>
</feature>
<evidence type="ECO:0000256" key="3">
    <source>
        <dbReference type="ARBA" id="ARBA00022723"/>
    </source>
</evidence>
<evidence type="ECO:0000313" key="10">
    <source>
        <dbReference type="Proteomes" id="UP000182427"/>
    </source>
</evidence>
<protein>
    <submittedName>
        <fullName evidence="9">L-lactate dehydrogenase complex protein LldF</fullName>
    </submittedName>
</protein>
<sequence>MSVRVGHTAEKPAFPILAHELLQDDQTRRNVRHATNVIRNKRALRVEEMPDWQDLRTSAHAIKTHTLLHLPHYLEEFERNCVRAGGQVHWARDADEANTIAIRLIRKAAERLAVEHPEVIKVKTMTSDEIGMNRALEREGITPWETDLADMIVQMGKDEPSHIVVPALHKNRHQVRELFLQNMGLTELGTEAEDLTGAARHYLRKKFLEVGIGISGANFAIAETGGVCVVESEGNGRMCVTMPKTLITLIGIEKVIPKFDDLEVFLQLLPRSATGERMNPYNSIWTGVTQGDGPQQFHVILLDNGRTRMMANVRERETLNCIRCGACLNQCPVYRETGGHAYGSIYSGPIGAILSPQLNGMKYSRSLPYASSLCGACYEVCPVKINIPETLIHLRGKIVAQDQNTLTGKLSQESMGMKMAAHLFEHPKQYEAAQRLARTGQGLFEKDGKLVNLPGMAAGWTQYRDLRALPKQSFREWWKRSHTSGDGSNGVGDE</sequence>
<dbReference type="InterPro" id="IPR004452">
    <property type="entry name" value="LutB/LldF"/>
</dbReference>
<dbReference type="InterPro" id="IPR024185">
    <property type="entry name" value="FTHF_cligase-like_sf"/>
</dbReference>
<evidence type="ECO:0000256" key="4">
    <source>
        <dbReference type="ARBA" id="ARBA00022737"/>
    </source>
</evidence>
<gene>
    <name evidence="9" type="ORF">SAMN05444167_3764</name>
</gene>
<keyword evidence="4" id="KW-0677">Repeat</keyword>
<evidence type="ECO:0000256" key="5">
    <source>
        <dbReference type="ARBA" id="ARBA00022982"/>
    </source>
</evidence>
<evidence type="ECO:0000256" key="7">
    <source>
        <dbReference type="ARBA" id="ARBA00023014"/>
    </source>
</evidence>
<proteinExistence type="predicted"/>
<accession>A0A1G7Q671</accession>
<dbReference type="InterPro" id="IPR024569">
    <property type="entry name" value="LutB_C"/>
</dbReference>
<reference evidence="9 10" key="1">
    <citation type="submission" date="2016-10" db="EMBL/GenBank/DDBJ databases">
        <authorList>
            <person name="de Groot N.N."/>
        </authorList>
    </citation>
    <scope>NUCLEOTIDE SEQUENCE [LARGE SCALE GENOMIC DNA]</scope>
    <source>
        <strain evidence="9 10">GAS232</strain>
    </source>
</reference>
<dbReference type="PROSITE" id="PS51379">
    <property type="entry name" value="4FE4S_FER_2"/>
    <property type="match status" value="1"/>
</dbReference>
<dbReference type="InterPro" id="IPR009051">
    <property type="entry name" value="Helical_ferredxn"/>
</dbReference>
<dbReference type="SUPFAM" id="SSF100950">
    <property type="entry name" value="NagB/RpiA/CoA transferase-like"/>
    <property type="match status" value="1"/>
</dbReference>
<dbReference type="InterPro" id="IPR017896">
    <property type="entry name" value="4Fe4S_Fe-S-bd"/>
</dbReference>
<dbReference type="PROSITE" id="PS00198">
    <property type="entry name" value="4FE4S_FER_1"/>
    <property type="match status" value="1"/>
</dbReference>
<keyword evidence="5" id="KW-0249">Electron transport</keyword>
<dbReference type="EMBL" id="LT629690">
    <property type="protein sequence ID" value="SDF93973.1"/>
    <property type="molecule type" value="Genomic_DNA"/>
</dbReference>
<keyword evidence="10" id="KW-1185">Reference proteome</keyword>
<dbReference type="AlphaFoldDB" id="A0A1G7Q671"/>
<dbReference type="OrthoDB" id="5241828at2"/>
<dbReference type="Pfam" id="PF11870">
    <property type="entry name" value="LutB_C"/>
    <property type="match status" value="1"/>
</dbReference>
<dbReference type="InterPro" id="IPR003741">
    <property type="entry name" value="LUD_dom"/>
</dbReference>
<dbReference type="PANTHER" id="PTHR47153:SF2">
    <property type="entry name" value="LACTATE UTILIZATION PROTEIN B"/>
    <property type="match status" value="1"/>
</dbReference>
<keyword evidence="6" id="KW-0408">Iron</keyword>
<dbReference type="NCBIfam" id="TIGR00273">
    <property type="entry name" value="LutB/LldF family L-lactate oxidation iron-sulfur protein"/>
    <property type="match status" value="1"/>
</dbReference>
<keyword evidence="7" id="KW-0411">Iron-sulfur</keyword>
<evidence type="ECO:0000256" key="1">
    <source>
        <dbReference type="ARBA" id="ARBA00022448"/>
    </source>
</evidence>
<keyword evidence="3" id="KW-0479">Metal-binding</keyword>
<dbReference type="GO" id="GO:0046872">
    <property type="term" value="F:metal ion binding"/>
    <property type="evidence" value="ECO:0007669"/>
    <property type="project" value="UniProtKB-KW"/>
</dbReference>
<dbReference type="Proteomes" id="UP000182427">
    <property type="component" value="Chromosome I"/>
</dbReference>